<dbReference type="OrthoDB" id="73827at2"/>
<keyword evidence="4" id="KW-1185">Reference proteome</keyword>
<keyword evidence="1" id="KW-0238">DNA-binding</keyword>
<protein>
    <submittedName>
        <fullName evidence="3">XRE family transcriptional regulator</fullName>
    </submittedName>
</protein>
<dbReference type="AlphaFoldDB" id="A0A2U2HPG3"/>
<dbReference type="InterPro" id="IPR010982">
    <property type="entry name" value="Lambda_DNA-bd_dom_sf"/>
</dbReference>
<dbReference type="RefSeq" id="WP_106756698.1">
    <property type="nucleotide sequence ID" value="NZ_PXWF02000091.1"/>
</dbReference>
<dbReference type="PANTHER" id="PTHR46797">
    <property type="entry name" value="HTH-TYPE TRANSCRIPTIONAL REGULATOR"/>
    <property type="match status" value="1"/>
</dbReference>
<feature type="domain" description="HTH cro/C1-type" evidence="2">
    <location>
        <begin position="9"/>
        <end position="64"/>
    </location>
</feature>
<dbReference type="GO" id="GO:0005829">
    <property type="term" value="C:cytosol"/>
    <property type="evidence" value="ECO:0007669"/>
    <property type="project" value="TreeGrafter"/>
</dbReference>
<dbReference type="PROSITE" id="PS50943">
    <property type="entry name" value="HTH_CROC1"/>
    <property type="match status" value="1"/>
</dbReference>
<dbReference type="CDD" id="cd00093">
    <property type="entry name" value="HTH_XRE"/>
    <property type="match status" value="1"/>
</dbReference>
<dbReference type="Pfam" id="PF12844">
    <property type="entry name" value="HTH_19"/>
    <property type="match status" value="1"/>
</dbReference>
<comment type="caution">
    <text evidence="3">The sequence shown here is derived from an EMBL/GenBank/DDBJ whole genome shotgun (WGS) entry which is preliminary data.</text>
</comment>
<evidence type="ECO:0000313" key="3">
    <source>
        <dbReference type="EMBL" id="PWF49397.1"/>
    </source>
</evidence>
<organism evidence="3 4">
    <name type="scientific">Massilia glaciei</name>
    <dbReference type="NCBI Taxonomy" id="1524097"/>
    <lineage>
        <taxon>Bacteria</taxon>
        <taxon>Pseudomonadati</taxon>
        <taxon>Pseudomonadota</taxon>
        <taxon>Betaproteobacteria</taxon>
        <taxon>Burkholderiales</taxon>
        <taxon>Oxalobacteraceae</taxon>
        <taxon>Telluria group</taxon>
        <taxon>Massilia</taxon>
    </lineage>
</organism>
<name>A0A2U2HPG3_9BURK</name>
<dbReference type="Gene3D" id="1.10.260.40">
    <property type="entry name" value="lambda repressor-like DNA-binding domains"/>
    <property type="match status" value="1"/>
</dbReference>
<gene>
    <name evidence="3" type="ORF">C7C56_006765</name>
</gene>
<evidence type="ECO:0000259" key="2">
    <source>
        <dbReference type="PROSITE" id="PS50943"/>
    </source>
</evidence>
<dbReference type="GO" id="GO:0003677">
    <property type="term" value="F:DNA binding"/>
    <property type="evidence" value="ECO:0007669"/>
    <property type="project" value="UniProtKB-KW"/>
</dbReference>
<dbReference type="PANTHER" id="PTHR46797:SF1">
    <property type="entry name" value="METHYLPHOSPHONATE SYNTHASE"/>
    <property type="match status" value="1"/>
</dbReference>
<dbReference type="EMBL" id="PXWF02000091">
    <property type="protein sequence ID" value="PWF49397.1"/>
    <property type="molecule type" value="Genomic_DNA"/>
</dbReference>
<dbReference type="SMART" id="SM00530">
    <property type="entry name" value="HTH_XRE"/>
    <property type="match status" value="1"/>
</dbReference>
<proteinExistence type="predicted"/>
<dbReference type="GO" id="GO:0003700">
    <property type="term" value="F:DNA-binding transcription factor activity"/>
    <property type="evidence" value="ECO:0007669"/>
    <property type="project" value="TreeGrafter"/>
</dbReference>
<sequence length="111" mass="12639">MPTALGTKIRNLRKDRGLSLDLLATRAEISKSYLWELENRDAANPTMDKLAKIAAQLEVTTEYLLDGGNTNPTDDVVDRAFFRKYQEQSPETKRKIQDILKIIQSSEAKKE</sequence>
<dbReference type="InterPro" id="IPR050807">
    <property type="entry name" value="TransReg_Diox_bact_type"/>
</dbReference>
<evidence type="ECO:0000313" key="4">
    <source>
        <dbReference type="Proteomes" id="UP000241421"/>
    </source>
</evidence>
<reference evidence="3 4" key="1">
    <citation type="submission" date="2018-04" db="EMBL/GenBank/DDBJ databases">
        <title>Massilia violaceinigra sp. nov., a novel purple-pigmented bacterium isolated from Tianshan glacier, Xinjiang, China.</title>
        <authorList>
            <person name="Wang H."/>
        </authorList>
    </citation>
    <scope>NUCLEOTIDE SEQUENCE [LARGE SCALE GENOMIC DNA]</scope>
    <source>
        <strain evidence="3 4">B448-2</strain>
    </source>
</reference>
<evidence type="ECO:0000256" key="1">
    <source>
        <dbReference type="ARBA" id="ARBA00023125"/>
    </source>
</evidence>
<accession>A0A2U2HPG3</accession>
<dbReference type="SUPFAM" id="SSF47413">
    <property type="entry name" value="lambda repressor-like DNA-binding domains"/>
    <property type="match status" value="1"/>
</dbReference>
<dbReference type="Proteomes" id="UP000241421">
    <property type="component" value="Unassembled WGS sequence"/>
</dbReference>
<dbReference type="InterPro" id="IPR001387">
    <property type="entry name" value="Cro/C1-type_HTH"/>
</dbReference>